<feature type="compositionally biased region" description="Basic residues" evidence="2">
    <location>
        <begin position="348"/>
        <end position="359"/>
    </location>
</feature>
<feature type="coiled-coil region" evidence="1">
    <location>
        <begin position="291"/>
        <end position="318"/>
    </location>
</feature>
<gene>
    <name evidence="3" type="ORF">LTR05_005478</name>
</gene>
<evidence type="ECO:0000313" key="4">
    <source>
        <dbReference type="Proteomes" id="UP001309876"/>
    </source>
</evidence>
<reference evidence="3 4" key="1">
    <citation type="submission" date="2023-08" db="EMBL/GenBank/DDBJ databases">
        <title>Black Yeasts Isolated from many extreme environments.</title>
        <authorList>
            <person name="Coleine C."/>
            <person name="Stajich J.E."/>
            <person name="Selbmann L."/>
        </authorList>
    </citation>
    <scope>NUCLEOTIDE SEQUENCE [LARGE SCALE GENOMIC DNA]</scope>
    <source>
        <strain evidence="3 4">CCFEE 5910</strain>
    </source>
</reference>
<feature type="compositionally biased region" description="Acidic residues" evidence="2">
    <location>
        <begin position="30"/>
        <end position="46"/>
    </location>
</feature>
<comment type="caution">
    <text evidence="3">The sequence shown here is derived from an EMBL/GenBank/DDBJ whole genome shotgun (WGS) entry which is preliminary data.</text>
</comment>
<feature type="compositionally biased region" description="Acidic residues" evidence="2">
    <location>
        <begin position="57"/>
        <end position="66"/>
    </location>
</feature>
<dbReference type="PANTHER" id="PTHR23146">
    <property type="entry name" value="LEO1 PROTEIN"/>
    <property type="match status" value="1"/>
</dbReference>
<dbReference type="AlphaFoldDB" id="A0AAN7Y5H8"/>
<feature type="region of interest" description="Disordered" evidence="2">
    <location>
        <begin position="1"/>
        <end position="87"/>
    </location>
</feature>
<feature type="compositionally biased region" description="Acidic residues" evidence="2">
    <location>
        <begin position="443"/>
        <end position="455"/>
    </location>
</feature>
<dbReference type="PANTHER" id="PTHR23146:SF0">
    <property type="entry name" value="RNA POLYMERASE-ASSOCIATED PROTEIN LEO1"/>
    <property type="match status" value="1"/>
</dbReference>
<feature type="compositionally biased region" description="Basic and acidic residues" evidence="2">
    <location>
        <begin position="47"/>
        <end position="56"/>
    </location>
</feature>
<evidence type="ECO:0000313" key="3">
    <source>
        <dbReference type="EMBL" id="KAK5084402.1"/>
    </source>
</evidence>
<dbReference type="EMBL" id="JAVRRJ010000005">
    <property type="protein sequence ID" value="KAK5084402.1"/>
    <property type="molecule type" value="Genomic_DNA"/>
</dbReference>
<dbReference type="Pfam" id="PF04004">
    <property type="entry name" value="Leo1"/>
    <property type="match status" value="1"/>
</dbReference>
<proteinExistence type="predicted"/>
<dbReference type="Proteomes" id="UP001309876">
    <property type="component" value="Unassembled WGS sequence"/>
</dbReference>
<feature type="compositionally biased region" description="Gly residues" evidence="2">
    <location>
        <begin position="322"/>
        <end position="334"/>
    </location>
</feature>
<evidence type="ECO:0000256" key="2">
    <source>
        <dbReference type="SAM" id="MobiDB-lite"/>
    </source>
</evidence>
<keyword evidence="1" id="KW-0175">Coiled coil</keyword>
<feature type="compositionally biased region" description="Basic and acidic residues" evidence="2">
    <location>
        <begin position="1"/>
        <end position="11"/>
    </location>
</feature>
<feature type="compositionally biased region" description="Acidic residues" evidence="2">
    <location>
        <begin position="389"/>
        <end position="418"/>
    </location>
</feature>
<dbReference type="InterPro" id="IPR007149">
    <property type="entry name" value="Leo1"/>
</dbReference>
<feature type="compositionally biased region" description="Basic and acidic residues" evidence="2">
    <location>
        <begin position="419"/>
        <end position="442"/>
    </location>
</feature>
<dbReference type="GO" id="GO:1990269">
    <property type="term" value="F:RNA polymerase II C-terminal domain phosphoserine binding"/>
    <property type="evidence" value="ECO:0007669"/>
    <property type="project" value="TreeGrafter"/>
</dbReference>
<dbReference type="GO" id="GO:0032968">
    <property type="term" value="P:positive regulation of transcription elongation by RNA polymerase II"/>
    <property type="evidence" value="ECO:0007669"/>
    <property type="project" value="TreeGrafter"/>
</dbReference>
<name>A0AAN7Y5H8_9EURO</name>
<evidence type="ECO:0000256" key="1">
    <source>
        <dbReference type="SAM" id="Coils"/>
    </source>
</evidence>
<accession>A0AAN7Y5H8</accession>
<organism evidence="3 4">
    <name type="scientific">Lithohypha guttulata</name>
    <dbReference type="NCBI Taxonomy" id="1690604"/>
    <lineage>
        <taxon>Eukaryota</taxon>
        <taxon>Fungi</taxon>
        <taxon>Dikarya</taxon>
        <taxon>Ascomycota</taxon>
        <taxon>Pezizomycotina</taxon>
        <taxon>Eurotiomycetes</taxon>
        <taxon>Chaetothyriomycetidae</taxon>
        <taxon>Chaetothyriales</taxon>
        <taxon>Trichomeriaceae</taxon>
        <taxon>Lithohypha</taxon>
    </lineage>
</organism>
<feature type="region of interest" description="Disordered" evidence="2">
    <location>
        <begin position="319"/>
        <end position="480"/>
    </location>
</feature>
<protein>
    <recommendedName>
        <fullName evidence="5">RNA polymerase-associated protein LEO1</fullName>
    </recommendedName>
</protein>
<dbReference type="GO" id="GO:0006368">
    <property type="term" value="P:transcription elongation by RNA polymerase II"/>
    <property type="evidence" value="ECO:0007669"/>
    <property type="project" value="InterPro"/>
</dbReference>
<sequence>MSDIEEPRPDMQADSLLADDTPDLVQDAGSQEDDDADLFGDDDDEDVVQKQRPERALDDEELDSGDDLNRDDRVATTVEEDEDEKDKGRPLRILACDVPRINYPEGDEFYLLNMPAFLGIEQKCFDPETYKLPEGPHDGDKERQTSAFSTAMSSIFWRYDPADLSQLQSSARFVRWSDGSLTLQLATKPTEQYSVNALPMRQDFNKQLPPGVHYDPSKDSLTYLAAAHSTPVIDLQLVHRLDATMKIAPSGGTADESELRLRNMLRASQVEDPLSRMKELKEDPELARKAAEQFEKERIRAQRKRENAEERLTMKRNNVLGRGLGGSRAGGGLSVAGLEDDMGMPVSRGKKKQKGRKVNRHGEIYSDDEDETMPRGRTREDEYDRADDFVADSDEEPEQYGDGDSLLDDEEEEDDELDRADKQIRERPRKERAGTPKRRTMDEIDDDDAEGEPDDELLRQSPQQARKKRRVIDDEEDEAE</sequence>
<feature type="compositionally biased region" description="Basic and acidic residues" evidence="2">
    <location>
        <begin position="372"/>
        <end position="388"/>
    </location>
</feature>
<evidence type="ECO:0008006" key="5">
    <source>
        <dbReference type="Google" id="ProtNLM"/>
    </source>
</evidence>
<dbReference type="GO" id="GO:0016593">
    <property type="term" value="C:Cdc73/Paf1 complex"/>
    <property type="evidence" value="ECO:0007669"/>
    <property type="project" value="InterPro"/>
</dbReference>
<keyword evidence="4" id="KW-1185">Reference proteome</keyword>